<dbReference type="AlphaFoldDB" id="A0AAW0ZD68"/>
<sequence>MPRKEDSLTFGTPVWRALPLDYDRSGSILLSFRSWRTSFEAEDVLPLRGRPSSTVPPTLSYLLRPHLAFPPSLLPGESPVDRFVERGRVAQSAKFNKIGEAFGENPRTMGRYVNGELGIIGHNQIATIAQRRCHEVPGIIAKLFRDLLRSNASRKRPNHTS</sequence>
<evidence type="ECO:0000313" key="1">
    <source>
        <dbReference type="EMBL" id="KAK9294508.1"/>
    </source>
</evidence>
<dbReference type="EMBL" id="JAWNGG020000314">
    <property type="protein sequence ID" value="KAK9294508.1"/>
    <property type="molecule type" value="Genomic_DNA"/>
</dbReference>
<protein>
    <submittedName>
        <fullName evidence="1">Uncharacterized protein</fullName>
    </submittedName>
</protein>
<organism evidence="1 2">
    <name type="scientific">Tetragonisca angustula</name>
    <dbReference type="NCBI Taxonomy" id="166442"/>
    <lineage>
        <taxon>Eukaryota</taxon>
        <taxon>Metazoa</taxon>
        <taxon>Ecdysozoa</taxon>
        <taxon>Arthropoda</taxon>
        <taxon>Hexapoda</taxon>
        <taxon>Insecta</taxon>
        <taxon>Pterygota</taxon>
        <taxon>Neoptera</taxon>
        <taxon>Endopterygota</taxon>
        <taxon>Hymenoptera</taxon>
        <taxon>Apocrita</taxon>
        <taxon>Aculeata</taxon>
        <taxon>Apoidea</taxon>
        <taxon>Anthophila</taxon>
        <taxon>Apidae</taxon>
        <taxon>Tetragonisca</taxon>
    </lineage>
</organism>
<gene>
    <name evidence="1" type="ORF">QLX08_010899</name>
</gene>
<dbReference type="Proteomes" id="UP001432146">
    <property type="component" value="Unassembled WGS sequence"/>
</dbReference>
<evidence type="ECO:0000313" key="2">
    <source>
        <dbReference type="Proteomes" id="UP001432146"/>
    </source>
</evidence>
<reference evidence="1 2" key="1">
    <citation type="submission" date="2024-05" db="EMBL/GenBank/DDBJ databases">
        <title>The nuclear and mitochondrial genome assemblies of Tetragonisca angustula (Apidae: Meliponini), a tiny yet remarkable pollinator in the Neotropics.</title>
        <authorList>
            <person name="Ferrari R."/>
            <person name="Ricardo P.C."/>
            <person name="Dias F.C."/>
            <person name="Araujo N.S."/>
            <person name="Soares D.O."/>
            <person name="Zhou Q.-S."/>
            <person name="Zhu C.-D."/>
            <person name="Coutinho L."/>
            <person name="Airas M.C."/>
            <person name="Batista T.M."/>
        </authorList>
    </citation>
    <scope>NUCLEOTIDE SEQUENCE [LARGE SCALE GENOMIC DNA]</scope>
    <source>
        <strain evidence="1">ASF017062</strain>
        <tissue evidence="1">Abdomen</tissue>
    </source>
</reference>
<accession>A0AAW0ZD68</accession>
<comment type="caution">
    <text evidence="1">The sequence shown here is derived from an EMBL/GenBank/DDBJ whole genome shotgun (WGS) entry which is preliminary data.</text>
</comment>
<proteinExistence type="predicted"/>
<keyword evidence="2" id="KW-1185">Reference proteome</keyword>
<name>A0AAW0ZD68_9HYME</name>